<dbReference type="PANTHER" id="PTHR13050">
    <property type="entry name" value="USE1-LIKE PROTEIN"/>
    <property type="match status" value="1"/>
</dbReference>
<organism evidence="12 13">
    <name type="scientific">Scytalidium lignicola</name>
    <name type="common">Hyphomycete</name>
    <dbReference type="NCBI Taxonomy" id="5539"/>
    <lineage>
        <taxon>Eukaryota</taxon>
        <taxon>Fungi</taxon>
        <taxon>Dikarya</taxon>
        <taxon>Ascomycota</taxon>
        <taxon>Pezizomycotina</taxon>
        <taxon>Leotiomycetes</taxon>
        <taxon>Leotiomycetes incertae sedis</taxon>
        <taxon>Scytalidium</taxon>
    </lineage>
</organism>
<evidence type="ECO:0000313" key="12">
    <source>
        <dbReference type="EMBL" id="RFU34598.1"/>
    </source>
</evidence>
<proteinExistence type="inferred from homology"/>
<protein>
    <recommendedName>
        <fullName evidence="14">Synaptobrevin</fullName>
    </recommendedName>
</protein>
<evidence type="ECO:0000313" key="13">
    <source>
        <dbReference type="Proteomes" id="UP000258309"/>
    </source>
</evidence>
<keyword evidence="3" id="KW-0813">Transport</keyword>
<evidence type="ECO:0000256" key="3">
    <source>
        <dbReference type="ARBA" id="ARBA00022448"/>
    </source>
</evidence>
<keyword evidence="9 11" id="KW-0472">Membrane</keyword>
<name>A0A3E2HML0_SCYLI</name>
<dbReference type="OrthoDB" id="3231855at2759"/>
<reference evidence="12 13" key="1">
    <citation type="submission" date="2018-05" db="EMBL/GenBank/DDBJ databases">
        <title>Draft genome sequence of Scytalidium lignicola DSM 105466, a ubiquitous saprotrophic fungus.</title>
        <authorList>
            <person name="Buettner E."/>
            <person name="Gebauer A.M."/>
            <person name="Hofrichter M."/>
            <person name="Liers C."/>
            <person name="Kellner H."/>
        </authorList>
    </citation>
    <scope>NUCLEOTIDE SEQUENCE [LARGE SCALE GENOMIC DNA]</scope>
    <source>
        <strain evidence="12 13">DSM 105466</strain>
    </source>
</reference>
<accession>A0A3E2HML0</accession>
<comment type="similarity">
    <text evidence="2">Belongs to the USE1 family.</text>
</comment>
<keyword evidence="6" id="KW-0931">ER-Golgi transport</keyword>
<dbReference type="STRING" id="5539.A0A3E2HML0"/>
<comment type="subcellular location">
    <subcellularLocation>
        <location evidence="1">Endoplasmic reticulum membrane</location>
        <topology evidence="1">Single-pass type IV membrane protein</topology>
    </subcellularLocation>
</comment>
<keyword evidence="4 11" id="KW-0812">Transmembrane</keyword>
<dbReference type="AlphaFoldDB" id="A0A3E2HML0"/>
<dbReference type="EMBL" id="NCSJ02000018">
    <property type="protein sequence ID" value="RFU34598.1"/>
    <property type="molecule type" value="Genomic_DNA"/>
</dbReference>
<evidence type="ECO:0000256" key="5">
    <source>
        <dbReference type="ARBA" id="ARBA00022824"/>
    </source>
</evidence>
<evidence type="ECO:0000256" key="10">
    <source>
        <dbReference type="SAM" id="MobiDB-lite"/>
    </source>
</evidence>
<dbReference type="GO" id="GO:0015031">
    <property type="term" value="P:protein transport"/>
    <property type="evidence" value="ECO:0007669"/>
    <property type="project" value="UniProtKB-KW"/>
</dbReference>
<dbReference type="GO" id="GO:0005484">
    <property type="term" value="F:SNAP receptor activity"/>
    <property type="evidence" value="ECO:0007669"/>
    <property type="project" value="TreeGrafter"/>
</dbReference>
<evidence type="ECO:0008006" key="14">
    <source>
        <dbReference type="Google" id="ProtNLM"/>
    </source>
</evidence>
<keyword evidence="5" id="KW-0256">Endoplasmic reticulum</keyword>
<feature type="compositionally biased region" description="Low complexity" evidence="10">
    <location>
        <begin position="176"/>
        <end position="228"/>
    </location>
</feature>
<keyword evidence="7" id="KW-0653">Protein transport</keyword>
<evidence type="ECO:0000256" key="2">
    <source>
        <dbReference type="ARBA" id="ARBA00007891"/>
    </source>
</evidence>
<evidence type="ECO:0000256" key="11">
    <source>
        <dbReference type="SAM" id="Phobius"/>
    </source>
</evidence>
<gene>
    <name evidence="12" type="ORF">B7463_g1736</name>
</gene>
<dbReference type="OMA" id="YAWIFGL"/>
<evidence type="ECO:0000256" key="9">
    <source>
        <dbReference type="ARBA" id="ARBA00023136"/>
    </source>
</evidence>
<evidence type="ECO:0000256" key="7">
    <source>
        <dbReference type="ARBA" id="ARBA00022927"/>
    </source>
</evidence>
<dbReference type="GO" id="GO:0031201">
    <property type="term" value="C:SNARE complex"/>
    <property type="evidence" value="ECO:0007669"/>
    <property type="project" value="TreeGrafter"/>
</dbReference>
<keyword evidence="13" id="KW-1185">Reference proteome</keyword>
<comment type="caution">
    <text evidence="12">The sequence shown here is derived from an EMBL/GenBank/DDBJ whole genome shotgun (WGS) entry which is preliminary data.</text>
</comment>
<feature type="region of interest" description="Disordered" evidence="10">
    <location>
        <begin position="111"/>
        <end position="228"/>
    </location>
</feature>
<evidence type="ECO:0000256" key="1">
    <source>
        <dbReference type="ARBA" id="ARBA00004163"/>
    </source>
</evidence>
<feature type="compositionally biased region" description="Basic and acidic residues" evidence="10">
    <location>
        <begin position="147"/>
        <end position="161"/>
    </location>
</feature>
<dbReference type="GO" id="GO:0006890">
    <property type="term" value="P:retrograde vesicle-mediated transport, Golgi to endoplasmic reticulum"/>
    <property type="evidence" value="ECO:0007669"/>
    <property type="project" value="TreeGrafter"/>
</dbReference>
<dbReference type="GO" id="GO:0005789">
    <property type="term" value="C:endoplasmic reticulum membrane"/>
    <property type="evidence" value="ECO:0007669"/>
    <property type="project" value="UniProtKB-SubCell"/>
</dbReference>
<dbReference type="Proteomes" id="UP000258309">
    <property type="component" value="Unassembled WGS sequence"/>
</dbReference>
<sequence>MARLSISGAPPPAPDITSVNLARMIARLQGILITPDAATEARLRGSSYERERVETNLEYARSLLLRLEQDATNIKIQSRKQETQVDLIRKREQLQGLNERLQELNELAAYETQDFDTSEGEDLLGQDTPNETDDQTSNSDEMDEIEQAERLPRATDREPAKDPPSTSTTSAPILESSTLRARTTQTSTSSPPSSTEAAHTTSTQLFPSSTAPTTTSTSTLSTTTKESLLTHNRHEQEALTTSMLSMAQALKSSSVAFSDSLDAEKSILNNTTEGLEKNKSGLDTAQKKIGVLRKMSEGRGWWGRMMMYAWIFGLWIIALVIVFVMPKLRF</sequence>
<feature type="non-terminal residue" evidence="12">
    <location>
        <position position="330"/>
    </location>
</feature>
<dbReference type="PANTHER" id="PTHR13050:SF7">
    <property type="entry name" value="VESICLE TRANSPORT PROTEIN USE1"/>
    <property type="match status" value="1"/>
</dbReference>
<feature type="non-terminal residue" evidence="12">
    <location>
        <position position="1"/>
    </location>
</feature>
<evidence type="ECO:0000256" key="8">
    <source>
        <dbReference type="ARBA" id="ARBA00022989"/>
    </source>
</evidence>
<evidence type="ECO:0000256" key="4">
    <source>
        <dbReference type="ARBA" id="ARBA00022692"/>
    </source>
</evidence>
<feature type="transmembrane region" description="Helical" evidence="11">
    <location>
        <begin position="305"/>
        <end position="325"/>
    </location>
</feature>
<keyword evidence="8 11" id="KW-1133">Transmembrane helix</keyword>
<evidence type="ECO:0000256" key="6">
    <source>
        <dbReference type="ARBA" id="ARBA00022892"/>
    </source>
</evidence>
<feature type="compositionally biased region" description="Acidic residues" evidence="10">
    <location>
        <begin position="113"/>
        <end position="146"/>
    </location>
</feature>
<dbReference type="InterPro" id="IPR019150">
    <property type="entry name" value="Vesicle_transport_protein_Use1"/>
</dbReference>
<dbReference type="Pfam" id="PF09753">
    <property type="entry name" value="Use1"/>
    <property type="match status" value="1"/>
</dbReference>